<dbReference type="EMBL" id="AP025017">
    <property type="protein sequence ID" value="BDA63469.1"/>
    <property type="molecule type" value="Genomic_DNA"/>
</dbReference>
<gene>
    <name evidence="2" type="ORF">MANAM107_03030</name>
</gene>
<dbReference type="InterPro" id="IPR047681">
    <property type="entry name" value="PPA1309-like"/>
</dbReference>
<proteinExistence type="predicted"/>
<dbReference type="RefSeq" id="WP_223910227.1">
    <property type="nucleotide sequence ID" value="NZ_AP025017.1"/>
</dbReference>
<reference evidence="2 3" key="1">
    <citation type="submission" date="2021-08" db="EMBL/GenBank/DDBJ databases">
        <title>Whole genome sequence of novel Actinomyces species strain MAS-1.</title>
        <authorList>
            <person name="Saito M."/>
            <person name="Kuwahara N."/>
            <person name="Takizawa T."/>
            <person name="Gotouda H."/>
            <person name="Ochiai T."/>
        </authorList>
    </citation>
    <scope>NUCLEOTIDE SEQUENCE [LARGE SCALE GENOMIC DNA]</scope>
    <source>
        <strain evidence="2 3">MAS-1</strain>
    </source>
</reference>
<organism evidence="2 3">
    <name type="scientific">Actinomyces capricornis</name>
    <dbReference type="NCBI Taxonomy" id="2755559"/>
    <lineage>
        <taxon>Bacteria</taxon>
        <taxon>Bacillati</taxon>
        <taxon>Actinomycetota</taxon>
        <taxon>Actinomycetes</taxon>
        <taxon>Actinomycetales</taxon>
        <taxon>Actinomycetaceae</taxon>
        <taxon>Actinomyces</taxon>
    </lineage>
</organism>
<dbReference type="Proteomes" id="UP000824496">
    <property type="component" value="Chromosome"/>
</dbReference>
<dbReference type="NCBIfam" id="NF040618">
    <property type="entry name" value="PPA1309_fam"/>
    <property type="match status" value="1"/>
</dbReference>
<protein>
    <submittedName>
        <fullName evidence="2">Uncharacterized protein</fullName>
    </submittedName>
</protein>
<keyword evidence="3" id="KW-1185">Reference proteome</keyword>
<sequence>MSDDIDQQQVADAQAGGPTAVPLPPRAQALIRAVVETEAHVALEGWDAPARVFALVRTAAALAIDPDLAELLDQETLDLARTDPELLTVVEQEDLPAAGDLEELLDQIAWPDSVDGAVISAERVMLPPQAQQEAEAIDDPHELQAFLASRSDREDIRIVVGVLRSGESWCALRSRSHDSPGEVYQGTLLVPGLVEALGATFL</sequence>
<accession>A0ABM7U7N1</accession>
<feature type="region of interest" description="Disordered" evidence="1">
    <location>
        <begin position="1"/>
        <end position="22"/>
    </location>
</feature>
<evidence type="ECO:0000256" key="1">
    <source>
        <dbReference type="SAM" id="MobiDB-lite"/>
    </source>
</evidence>
<evidence type="ECO:0000313" key="2">
    <source>
        <dbReference type="EMBL" id="BDA63469.1"/>
    </source>
</evidence>
<name>A0ABM7U7N1_9ACTO</name>
<evidence type="ECO:0000313" key="3">
    <source>
        <dbReference type="Proteomes" id="UP000824496"/>
    </source>
</evidence>